<reference evidence="1" key="1">
    <citation type="journal article" date="2012" name="Nature">
        <title>The tomato genome sequence provides insights into fleshy fruit evolution.</title>
        <authorList>
            <consortium name="Tomato Genome Consortium"/>
        </authorList>
    </citation>
    <scope>NUCLEOTIDE SEQUENCE [LARGE SCALE GENOMIC DNA]</scope>
    <source>
        <strain evidence="1">cv. Heinz 1706</strain>
    </source>
</reference>
<dbReference type="EnsemblPlants" id="Solyc02g085310.3.1">
    <property type="protein sequence ID" value="Solyc02g085310.3.1"/>
    <property type="gene ID" value="Solyc02g085310.3"/>
</dbReference>
<evidence type="ECO:0000313" key="1">
    <source>
        <dbReference type="EnsemblPlants" id="Solyc02g085310.3.1"/>
    </source>
</evidence>
<organism evidence="1">
    <name type="scientific">Solanum lycopersicum</name>
    <name type="common">Tomato</name>
    <name type="synonym">Lycopersicon esculentum</name>
    <dbReference type="NCBI Taxonomy" id="4081"/>
    <lineage>
        <taxon>Eukaryota</taxon>
        <taxon>Viridiplantae</taxon>
        <taxon>Streptophyta</taxon>
        <taxon>Embryophyta</taxon>
        <taxon>Tracheophyta</taxon>
        <taxon>Spermatophyta</taxon>
        <taxon>Magnoliopsida</taxon>
        <taxon>eudicotyledons</taxon>
        <taxon>Gunneridae</taxon>
        <taxon>Pentapetalae</taxon>
        <taxon>asterids</taxon>
        <taxon>lamiids</taxon>
        <taxon>Solanales</taxon>
        <taxon>Solanaceae</taxon>
        <taxon>Solanoideae</taxon>
        <taxon>Solaneae</taxon>
        <taxon>Solanum</taxon>
        <taxon>Solanum subgen. Lycopersicon</taxon>
    </lineage>
</organism>
<proteinExistence type="predicted"/>
<dbReference type="InParanoid" id="A0A3Q7FV29"/>
<evidence type="ECO:0000313" key="2">
    <source>
        <dbReference type="Proteomes" id="UP000004994"/>
    </source>
</evidence>
<dbReference type="Gramene" id="Solyc02g085310.3.1">
    <property type="protein sequence ID" value="Solyc02g085310.3.1"/>
    <property type="gene ID" value="Solyc02g085310.3"/>
</dbReference>
<reference evidence="1" key="2">
    <citation type="submission" date="2019-01" db="UniProtKB">
        <authorList>
            <consortium name="EnsemblPlants"/>
        </authorList>
    </citation>
    <scope>IDENTIFICATION</scope>
    <source>
        <strain evidence="1">cv. Heinz 1706</strain>
    </source>
</reference>
<name>A0A3Q7FV29_SOLLC</name>
<accession>A0A3Q7FV29</accession>
<dbReference type="Proteomes" id="UP000004994">
    <property type="component" value="Chromosome 2"/>
</dbReference>
<sequence>MEVFTNSSNSILPTYHDIIRANNCSSGVVVSTAQMLLEQHYIPDSIRRLANKSVDNLSIYSLHSSLLFRRMSNVDSLSRLLGSRVVLPKVLSIRNLGSDCVEESLDSSSQGILAQMARVPDEFEFLALLDGFPCHNQKRREQYP</sequence>
<protein>
    <submittedName>
        <fullName evidence="1">Uncharacterized protein</fullName>
    </submittedName>
</protein>
<keyword evidence="2" id="KW-1185">Reference proteome</keyword>
<dbReference type="AlphaFoldDB" id="A0A3Q7FV29"/>